<keyword evidence="2" id="KW-1185">Reference proteome</keyword>
<dbReference type="CTD" id="20319147"/>
<accession>A0A074ZLA6</accession>
<protein>
    <submittedName>
        <fullName evidence="1">Uncharacterized protein</fullName>
    </submittedName>
</protein>
<dbReference type="EMBL" id="KL596706">
    <property type="protein sequence ID" value="KER28128.1"/>
    <property type="molecule type" value="Genomic_DNA"/>
</dbReference>
<evidence type="ECO:0000313" key="1">
    <source>
        <dbReference type="EMBL" id="KER28128.1"/>
    </source>
</evidence>
<gene>
    <name evidence="1" type="ORF">T265_04965</name>
</gene>
<dbReference type="RefSeq" id="XP_009168106.1">
    <property type="nucleotide sequence ID" value="XM_009169842.1"/>
</dbReference>
<proteinExistence type="predicted"/>
<dbReference type="OrthoDB" id="425014at2759"/>
<organism evidence="1 2">
    <name type="scientific">Opisthorchis viverrini</name>
    <name type="common">Southeast Asian liver fluke</name>
    <dbReference type="NCBI Taxonomy" id="6198"/>
    <lineage>
        <taxon>Eukaryota</taxon>
        <taxon>Metazoa</taxon>
        <taxon>Spiralia</taxon>
        <taxon>Lophotrochozoa</taxon>
        <taxon>Platyhelminthes</taxon>
        <taxon>Trematoda</taxon>
        <taxon>Digenea</taxon>
        <taxon>Opisthorchiida</taxon>
        <taxon>Opisthorchiata</taxon>
        <taxon>Opisthorchiidae</taxon>
        <taxon>Opisthorchis</taxon>
    </lineage>
</organism>
<dbReference type="Proteomes" id="UP000054324">
    <property type="component" value="Unassembled WGS sequence"/>
</dbReference>
<dbReference type="GeneID" id="20319147"/>
<sequence>MCGLFHGLKSPFSIRQDHSEQLLYTYTNCRDNHTLWSDLHKINCSNGGIAPGKGDYHPTVNLRNARERVFGCVTGTSIKQCVQHQELRWLGHVLRMPNHRLPNRVLFSMPN</sequence>
<reference evidence="1 2" key="1">
    <citation type="submission" date="2013-11" db="EMBL/GenBank/DDBJ databases">
        <title>Opisthorchis viverrini - life in the bile duct.</title>
        <authorList>
            <person name="Young N.D."/>
            <person name="Nagarajan N."/>
            <person name="Lin S.J."/>
            <person name="Korhonen P.K."/>
            <person name="Jex A.R."/>
            <person name="Hall R.S."/>
            <person name="Safavi-Hemami H."/>
            <person name="Kaewkong W."/>
            <person name="Bertrand D."/>
            <person name="Gao S."/>
            <person name="Seet Q."/>
            <person name="Wongkham S."/>
            <person name="Teh B.T."/>
            <person name="Wongkham C."/>
            <person name="Intapan P.M."/>
            <person name="Maleewong W."/>
            <person name="Yang X."/>
            <person name="Hu M."/>
            <person name="Wang Z."/>
            <person name="Hofmann A."/>
            <person name="Sternberg P.W."/>
            <person name="Tan P."/>
            <person name="Wang J."/>
            <person name="Gasser R.B."/>
        </authorList>
    </citation>
    <scope>NUCLEOTIDE SEQUENCE [LARGE SCALE GENOMIC DNA]</scope>
</reference>
<dbReference type="KEGG" id="ovi:T265_04965"/>
<evidence type="ECO:0000313" key="2">
    <source>
        <dbReference type="Proteomes" id="UP000054324"/>
    </source>
</evidence>
<name>A0A074ZLA6_OPIVI</name>
<dbReference type="AlphaFoldDB" id="A0A074ZLA6"/>